<evidence type="ECO:0008006" key="11">
    <source>
        <dbReference type="Google" id="ProtNLM"/>
    </source>
</evidence>
<protein>
    <recommendedName>
        <fullName evidence="11">Glycosyltransferase RgtA/B/C/D-like domain-containing protein</fullName>
    </recommendedName>
</protein>
<feature type="transmembrane region" description="Helical" evidence="8">
    <location>
        <begin position="127"/>
        <end position="143"/>
    </location>
</feature>
<comment type="subcellular location">
    <subcellularLocation>
        <location evidence="1">Cell membrane</location>
        <topology evidence="1">Multi-pass membrane protein</topology>
    </subcellularLocation>
</comment>
<dbReference type="GO" id="GO:0005886">
    <property type="term" value="C:plasma membrane"/>
    <property type="evidence" value="ECO:0007669"/>
    <property type="project" value="UniProtKB-SubCell"/>
</dbReference>
<keyword evidence="3" id="KW-0328">Glycosyltransferase</keyword>
<dbReference type="PANTHER" id="PTHR33908">
    <property type="entry name" value="MANNOSYLTRANSFERASE YKCB-RELATED"/>
    <property type="match status" value="1"/>
</dbReference>
<proteinExistence type="predicted"/>
<feature type="transmembrane region" description="Helical" evidence="8">
    <location>
        <begin position="189"/>
        <end position="207"/>
    </location>
</feature>
<evidence type="ECO:0000313" key="9">
    <source>
        <dbReference type="EMBL" id="OGG29134.1"/>
    </source>
</evidence>
<dbReference type="GO" id="GO:0009103">
    <property type="term" value="P:lipopolysaccharide biosynthetic process"/>
    <property type="evidence" value="ECO:0007669"/>
    <property type="project" value="UniProtKB-ARBA"/>
</dbReference>
<keyword evidence="7 8" id="KW-0472">Membrane</keyword>
<evidence type="ECO:0000256" key="7">
    <source>
        <dbReference type="ARBA" id="ARBA00023136"/>
    </source>
</evidence>
<evidence type="ECO:0000256" key="1">
    <source>
        <dbReference type="ARBA" id="ARBA00004651"/>
    </source>
</evidence>
<evidence type="ECO:0000256" key="6">
    <source>
        <dbReference type="ARBA" id="ARBA00022989"/>
    </source>
</evidence>
<dbReference type="GO" id="GO:0016763">
    <property type="term" value="F:pentosyltransferase activity"/>
    <property type="evidence" value="ECO:0007669"/>
    <property type="project" value="TreeGrafter"/>
</dbReference>
<comment type="caution">
    <text evidence="9">The sequence shown here is derived from an EMBL/GenBank/DDBJ whole genome shotgun (WGS) entry which is preliminary data.</text>
</comment>
<feature type="transmembrane region" description="Helical" evidence="8">
    <location>
        <begin position="12"/>
        <end position="30"/>
    </location>
</feature>
<sequence length="584" mass="66717">MRTNNELKSNRSYVLCFVGIIILGLALRSVRIVHVPPGITNDELGYVYNAYSIAKTGMDIYGNRFPILFHIGNWPFMPIPTYILASIFLFVSPTQLTARLMNIILGTTGIGILIILVNHIYKDKRLALLSGLVLALSPWHIHFSRTAYDGPVAIFLYLVGVLYGCIASRKHWFLFPMYVFVALGVGSHRASSVIAFPITLFTFWYLWPSLVRKRRYVIELAIGILFILGIFLMLVHIQRSETQGISFTQEVSILNSSAITKAVNEELNQSDAPMWIRRAFNNKLTYAFRVVRENYLHMFSPQFLFTSGEADGIYSPWWRGQLYLIDLPLLVAGFIYLFRKKNRANWFVVGSILLAPMPAAISSQVYSMRGYYFVYFYPIIIAAGIGGLWKWTERFSYTARFSIVALGVIVYGSFVLSYLYQYHYRYSNYGAERWFKAEKDLALVVGAPASRYQERVIAQTGGVDVVLQYAFYNRLDPRTVQEAIAQASKDEIALPGGIHFVRFCAYGNRPVETFLTSTMLYITRDSCQDTSKPTEIIYAPKSIRIWWKIYRGDLMPRPDKTAIDMTTSKDTPVINAPRRNDLGR</sequence>
<feature type="transmembrane region" description="Helical" evidence="8">
    <location>
        <begin position="372"/>
        <end position="389"/>
    </location>
</feature>
<evidence type="ECO:0000313" key="10">
    <source>
        <dbReference type="Proteomes" id="UP000176409"/>
    </source>
</evidence>
<dbReference type="STRING" id="1798396.A2973_00865"/>
<dbReference type="Proteomes" id="UP000176409">
    <property type="component" value="Unassembled WGS sequence"/>
</dbReference>
<dbReference type="InterPro" id="IPR050297">
    <property type="entry name" value="LipidA_mod_glycosyltrf_83"/>
</dbReference>
<name>A0A1F6AWR9_9BACT</name>
<feature type="transmembrane region" description="Helical" evidence="8">
    <location>
        <begin position="216"/>
        <end position="237"/>
    </location>
</feature>
<keyword evidence="5 8" id="KW-0812">Transmembrane</keyword>
<feature type="transmembrane region" description="Helical" evidence="8">
    <location>
        <begin position="150"/>
        <end position="169"/>
    </location>
</feature>
<evidence type="ECO:0000256" key="5">
    <source>
        <dbReference type="ARBA" id="ARBA00022692"/>
    </source>
</evidence>
<dbReference type="PANTHER" id="PTHR33908:SF11">
    <property type="entry name" value="MEMBRANE PROTEIN"/>
    <property type="match status" value="1"/>
</dbReference>
<evidence type="ECO:0000256" key="3">
    <source>
        <dbReference type="ARBA" id="ARBA00022676"/>
    </source>
</evidence>
<dbReference type="AlphaFoldDB" id="A0A1F6AWR9"/>
<feature type="transmembrane region" description="Helical" evidence="8">
    <location>
        <begin position="401"/>
        <end position="420"/>
    </location>
</feature>
<keyword evidence="6 8" id="KW-1133">Transmembrane helix</keyword>
<evidence type="ECO:0000256" key="2">
    <source>
        <dbReference type="ARBA" id="ARBA00022475"/>
    </source>
</evidence>
<feature type="transmembrane region" description="Helical" evidence="8">
    <location>
        <begin position="103"/>
        <end position="121"/>
    </location>
</feature>
<dbReference type="EMBL" id="MFJZ01000058">
    <property type="protein sequence ID" value="OGG29134.1"/>
    <property type="molecule type" value="Genomic_DNA"/>
</dbReference>
<feature type="transmembrane region" description="Helical" evidence="8">
    <location>
        <begin position="345"/>
        <end position="366"/>
    </location>
</feature>
<reference evidence="9 10" key="1">
    <citation type="journal article" date="2016" name="Nat. Commun.">
        <title>Thousands of microbial genomes shed light on interconnected biogeochemical processes in an aquifer system.</title>
        <authorList>
            <person name="Anantharaman K."/>
            <person name="Brown C.T."/>
            <person name="Hug L.A."/>
            <person name="Sharon I."/>
            <person name="Castelle C.J."/>
            <person name="Probst A.J."/>
            <person name="Thomas B.C."/>
            <person name="Singh A."/>
            <person name="Wilkins M.J."/>
            <person name="Karaoz U."/>
            <person name="Brodie E.L."/>
            <person name="Williams K.H."/>
            <person name="Hubbard S.S."/>
            <person name="Banfield J.F."/>
        </authorList>
    </citation>
    <scope>NUCLEOTIDE SEQUENCE [LARGE SCALE GENOMIC DNA]</scope>
</reference>
<feature type="transmembrane region" description="Helical" evidence="8">
    <location>
        <begin position="320"/>
        <end position="338"/>
    </location>
</feature>
<evidence type="ECO:0000256" key="8">
    <source>
        <dbReference type="SAM" id="Phobius"/>
    </source>
</evidence>
<gene>
    <name evidence="9" type="ORF">A2973_00865</name>
</gene>
<evidence type="ECO:0000256" key="4">
    <source>
        <dbReference type="ARBA" id="ARBA00022679"/>
    </source>
</evidence>
<keyword evidence="4" id="KW-0808">Transferase</keyword>
<accession>A0A1F6AWR9</accession>
<feature type="transmembrane region" description="Helical" evidence="8">
    <location>
        <begin position="67"/>
        <end position="91"/>
    </location>
</feature>
<organism evidence="9 10">
    <name type="scientific">Candidatus Gottesmanbacteria bacterium RIFCSPLOWO2_01_FULL_49_10</name>
    <dbReference type="NCBI Taxonomy" id="1798396"/>
    <lineage>
        <taxon>Bacteria</taxon>
        <taxon>Candidatus Gottesmaniibacteriota</taxon>
    </lineage>
</organism>
<keyword evidence="2" id="KW-1003">Cell membrane</keyword>